<gene>
    <name evidence="2" type="ORF">ALC56_10094</name>
</gene>
<keyword evidence="3" id="KW-1185">Reference proteome</keyword>
<feature type="compositionally biased region" description="Gly residues" evidence="1">
    <location>
        <begin position="58"/>
        <end position="69"/>
    </location>
</feature>
<evidence type="ECO:0000256" key="1">
    <source>
        <dbReference type="SAM" id="MobiDB-lite"/>
    </source>
</evidence>
<dbReference type="EMBL" id="KQ981805">
    <property type="protein sequence ID" value="KYN35537.1"/>
    <property type="molecule type" value="Genomic_DNA"/>
</dbReference>
<protein>
    <submittedName>
        <fullName evidence="2">Uncharacterized protein</fullName>
    </submittedName>
</protein>
<feature type="region of interest" description="Disordered" evidence="1">
    <location>
        <begin position="1"/>
        <end position="69"/>
    </location>
</feature>
<organism evidence="2 3">
    <name type="scientific">Trachymyrmex septentrionalis</name>
    <dbReference type="NCBI Taxonomy" id="34720"/>
    <lineage>
        <taxon>Eukaryota</taxon>
        <taxon>Metazoa</taxon>
        <taxon>Ecdysozoa</taxon>
        <taxon>Arthropoda</taxon>
        <taxon>Hexapoda</taxon>
        <taxon>Insecta</taxon>
        <taxon>Pterygota</taxon>
        <taxon>Neoptera</taxon>
        <taxon>Endopterygota</taxon>
        <taxon>Hymenoptera</taxon>
        <taxon>Apocrita</taxon>
        <taxon>Aculeata</taxon>
        <taxon>Formicoidea</taxon>
        <taxon>Formicidae</taxon>
        <taxon>Myrmicinae</taxon>
        <taxon>Trachymyrmex</taxon>
    </lineage>
</organism>
<dbReference type="AlphaFoldDB" id="A0A195F5T2"/>
<evidence type="ECO:0000313" key="3">
    <source>
        <dbReference type="Proteomes" id="UP000078541"/>
    </source>
</evidence>
<name>A0A195F5T2_9HYME</name>
<proteinExistence type="predicted"/>
<sequence>MDPMDSGRRRKPSARLSCTGWSTSWKRLRRDERTSGTRTETVGRMADHPRRRFRGPPTSGGGDTIGNGEGEVVVGRSDGGSEVILSNIRLSCDKIIIPAIPGGRDDVPSGT</sequence>
<evidence type="ECO:0000313" key="2">
    <source>
        <dbReference type="EMBL" id="KYN35537.1"/>
    </source>
</evidence>
<dbReference type="Proteomes" id="UP000078541">
    <property type="component" value="Unassembled WGS sequence"/>
</dbReference>
<reference evidence="2 3" key="1">
    <citation type="submission" date="2016-03" db="EMBL/GenBank/DDBJ databases">
        <title>Trachymyrmex septentrionalis WGS genome.</title>
        <authorList>
            <person name="Nygaard S."/>
            <person name="Hu H."/>
            <person name="Boomsma J."/>
            <person name="Zhang G."/>
        </authorList>
    </citation>
    <scope>NUCLEOTIDE SEQUENCE [LARGE SCALE GENOMIC DNA]</scope>
    <source>
        <strain evidence="2">Tsep2-gDNA-1</strain>
        <tissue evidence="2">Whole body</tissue>
    </source>
</reference>
<accession>A0A195F5T2</accession>